<feature type="domain" description="CN hydrolase" evidence="10">
    <location>
        <begin position="241"/>
        <end position="532"/>
    </location>
</feature>
<feature type="transmembrane region" description="Helical" evidence="9">
    <location>
        <begin position="125"/>
        <end position="143"/>
    </location>
</feature>
<keyword evidence="6 9" id="KW-1133">Transmembrane helix</keyword>
<feature type="transmembrane region" description="Helical" evidence="9">
    <location>
        <begin position="92"/>
        <end position="113"/>
    </location>
</feature>
<dbReference type="InterPro" id="IPR036526">
    <property type="entry name" value="C-N_Hydrolase_sf"/>
</dbReference>
<dbReference type="EC" id="2.3.1.269" evidence="9"/>
<dbReference type="Pfam" id="PF00795">
    <property type="entry name" value="CN_hydrolase"/>
    <property type="match status" value="1"/>
</dbReference>
<evidence type="ECO:0000256" key="1">
    <source>
        <dbReference type="ARBA" id="ARBA00004651"/>
    </source>
</evidence>
<reference evidence="11 12" key="1">
    <citation type="submission" date="2019-02" db="EMBL/GenBank/DDBJ databases">
        <title>Deep-cultivation of Planctomycetes and their phenomic and genomic characterization uncovers novel biology.</title>
        <authorList>
            <person name="Wiegand S."/>
            <person name="Jogler M."/>
            <person name="Boedeker C."/>
            <person name="Pinto D."/>
            <person name="Vollmers J."/>
            <person name="Rivas-Marin E."/>
            <person name="Kohn T."/>
            <person name="Peeters S.H."/>
            <person name="Heuer A."/>
            <person name="Rast P."/>
            <person name="Oberbeckmann S."/>
            <person name="Bunk B."/>
            <person name="Jeske O."/>
            <person name="Meyerdierks A."/>
            <person name="Storesund J.E."/>
            <person name="Kallscheuer N."/>
            <person name="Luecker S."/>
            <person name="Lage O.M."/>
            <person name="Pohl T."/>
            <person name="Merkel B.J."/>
            <person name="Hornburger P."/>
            <person name="Mueller R.-W."/>
            <person name="Bruemmer F."/>
            <person name="Labrenz M."/>
            <person name="Spormann A.M."/>
            <person name="Op Den Camp H."/>
            <person name="Overmann J."/>
            <person name="Amann R."/>
            <person name="Jetten M.S.M."/>
            <person name="Mascher T."/>
            <person name="Medema M.H."/>
            <person name="Devos D.P."/>
            <person name="Kaster A.-K."/>
            <person name="Ovreas L."/>
            <person name="Rohde M."/>
            <person name="Galperin M.Y."/>
            <person name="Jogler C."/>
        </authorList>
    </citation>
    <scope>NUCLEOTIDE SEQUENCE [LARGE SCALE GENOMIC DNA]</scope>
    <source>
        <strain evidence="11 12">Q31b</strain>
    </source>
</reference>
<sequence length="567" mass="62801">MSVSETSASDPQSETRFHLRYLVGIFLVAVTFRWIAQPPLSVWPLCFVALVPLLILVELRPRYSRRDYLGFWGAATIFWLVSLQGIRHANPLMYGGWFVLSAYLAVYMPLFIALTRTLRRRRLPLLAAAPLVWVGLETIRNYFATGISAAMLGHSVADVPVMIQIADLFGTYGVSFVIATVNVALFVIASIVRPVRFAKWFGDTPGRGHVVIASAIGGGLLVATIAYGQFRLSQPSTERLATFALIQRSEPVEYQQDSAREQEIFQQYARDSITAFERTNEPIDVVVWPESMFTGGYPWMIAEPDASIPGPFEGSASEFKLAIDSFRDYFLSRNADVQNVLESVNGNHGKPHLIVGCGVIRYHEKTSIHSGIVHVGTKGNIQDWYAKNHLVMFGEYIPIVRSVPWIRDGVPDGLMVTAGEGPVPMQVGNTVVLPSICIETAVERITINQMRQLDDDGKTADVVVTVTNDGWFDDSSVIDHHRRCAQLIAVGVRRPILSAANNGPTAWIDHCGRVVDSLATGSNGAIIAAPMRENRVSLYVKIGDWPAKILALFCIIVMIDRRRQAYV</sequence>
<evidence type="ECO:0000259" key="10">
    <source>
        <dbReference type="PROSITE" id="PS50263"/>
    </source>
</evidence>
<feature type="transmembrane region" description="Helical" evidence="9">
    <location>
        <begin position="210"/>
        <end position="230"/>
    </location>
</feature>
<dbReference type="PROSITE" id="PS50263">
    <property type="entry name" value="CN_HYDROLASE"/>
    <property type="match status" value="1"/>
</dbReference>
<comment type="function">
    <text evidence="9">Catalyzes the phospholipid dependent N-acylation of the N-terminal cysteine of apolipoprotein, the last step in lipoprotein maturation.</text>
</comment>
<feature type="transmembrane region" description="Helical" evidence="9">
    <location>
        <begin position="19"/>
        <end position="36"/>
    </location>
</feature>
<dbReference type="PANTHER" id="PTHR38686:SF1">
    <property type="entry name" value="APOLIPOPROTEIN N-ACYLTRANSFERASE"/>
    <property type="match status" value="1"/>
</dbReference>
<dbReference type="SUPFAM" id="SSF56317">
    <property type="entry name" value="Carbon-nitrogen hydrolase"/>
    <property type="match status" value="1"/>
</dbReference>
<feature type="transmembrane region" description="Helical" evidence="9">
    <location>
        <begin position="163"/>
        <end position="189"/>
    </location>
</feature>
<dbReference type="GO" id="GO:0042158">
    <property type="term" value="P:lipoprotein biosynthetic process"/>
    <property type="evidence" value="ECO:0007669"/>
    <property type="project" value="UniProtKB-UniRule"/>
</dbReference>
<dbReference type="HAMAP" id="MF_01148">
    <property type="entry name" value="Lnt"/>
    <property type="match status" value="1"/>
</dbReference>
<evidence type="ECO:0000313" key="12">
    <source>
        <dbReference type="Proteomes" id="UP000315471"/>
    </source>
</evidence>
<comment type="caution">
    <text evidence="11">The sequence shown here is derived from an EMBL/GenBank/DDBJ whole genome shotgun (WGS) entry which is preliminary data.</text>
</comment>
<dbReference type="Pfam" id="PF20154">
    <property type="entry name" value="LNT_N"/>
    <property type="match status" value="1"/>
</dbReference>
<feature type="transmembrane region" description="Helical" evidence="9">
    <location>
        <begin position="42"/>
        <end position="59"/>
    </location>
</feature>
<accession>A0A5C6DIK3</accession>
<organism evidence="11 12">
    <name type="scientific">Novipirellula aureliae</name>
    <dbReference type="NCBI Taxonomy" id="2527966"/>
    <lineage>
        <taxon>Bacteria</taxon>
        <taxon>Pseudomonadati</taxon>
        <taxon>Planctomycetota</taxon>
        <taxon>Planctomycetia</taxon>
        <taxon>Pirellulales</taxon>
        <taxon>Pirellulaceae</taxon>
        <taxon>Novipirellula</taxon>
    </lineage>
</organism>
<keyword evidence="11" id="KW-0449">Lipoprotein</keyword>
<dbReference type="InterPro" id="IPR003010">
    <property type="entry name" value="C-N_Hydrolase"/>
</dbReference>
<keyword evidence="5 9" id="KW-0812">Transmembrane</keyword>
<dbReference type="UniPathway" id="UPA00666"/>
<keyword evidence="3 9" id="KW-1003">Cell membrane</keyword>
<gene>
    <name evidence="9 11" type="primary">lnt</name>
    <name evidence="11" type="ORF">Q31b_48190</name>
</gene>
<keyword evidence="8 9" id="KW-0012">Acyltransferase</keyword>
<evidence type="ECO:0000256" key="4">
    <source>
        <dbReference type="ARBA" id="ARBA00022679"/>
    </source>
</evidence>
<dbReference type="GO" id="GO:0005886">
    <property type="term" value="C:plasma membrane"/>
    <property type="evidence" value="ECO:0007669"/>
    <property type="project" value="UniProtKB-SubCell"/>
</dbReference>
<proteinExistence type="inferred from homology"/>
<dbReference type="OrthoDB" id="9804277at2"/>
<evidence type="ECO:0000256" key="7">
    <source>
        <dbReference type="ARBA" id="ARBA00023136"/>
    </source>
</evidence>
<comment type="catalytic activity">
    <reaction evidence="9">
        <text>N-terminal S-1,2-diacyl-sn-glyceryl-L-cysteinyl-[lipoprotein] + a glycerophospholipid = N-acyl-S-1,2-diacyl-sn-glyceryl-L-cysteinyl-[lipoprotein] + a 2-acyl-sn-glycero-3-phospholipid + H(+)</text>
        <dbReference type="Rhea" id="RHEA:48228"/>
        <dbReference type="Rhea" id="RHEA-COMP:14681"/>
        <dbReference type="Rhea" id="RHEA-COMP:14684"/>
        <dbReference type="ChEBI" id="CHEBI:15378"/>
        <dbReference type="ChEBI" id="CHEBI:136912"/>
        <dbReference type="ChEBI" id="CHEBI:140656"/>
        <dbReference type="ChEBI" id="CHEBI:140657"/>
        <dbReference type="ChEBI" id="CHEBI:140660"/>
        <dbReference type="EC" id="2.3.1.269"/>
    </reaction>
</comment>
<evidence type="ECO:0000256" key="2">
    <source>
        <dbReference type="ARBA" id="ARBA00010065"/>
    </source>
</evidence>
<dbReference type="GO" id="GO:0016410">
    <property type="term" value="F:N-acyltransferase activity"/>
    <property type="evidence" value="ECO:0007669"/>
    <property type="project" value="UniProtKB-UniRule"/>
</dbReference>
<evidence type="ECO:0000256" key="6">
    <source>
        <dbReference type="ARBA" id="ARBA00022989"/>
    </source>
</evidence>
<evidence type="ECO:0000313" key="11">
    <source>
        <dbReference type="EMBL" id="TWU36538.1"/>
    </source>
</evidence>
<dbReference type="NCBIfam" id="TIGR00546">
    <property type="entry name" value="lnt"/>
    <property type="match status" value="1"/>
</dbReference>
<dbReference type="InterPro" id="IPR045378">
    <property type="entry name" value="LNT_N"/>
</dbReference>
<comment type="similarity">
    <text evidence="2 9">Belongs to the CN hydrolase family. Apolipoprotein N-acyltransferase subfamily.</text>
</comment>
<dbReference type="Proteomes" id="UP000315471">
    <property type="component" value="Unassembled WGS sequence"/>
</dbReference>
<evidence type="ECO:0000256" key="5">
    <source>
        <dbReference type="ARBA" id="ARBA00022692"/>
    </source>
</evidence>
<dbReference type="PANTHER" id="PTHR38686">
    <property type="entry name" value="APOLIPOPROTEIN N-ACYLTRANSFERASE"/>
    <property type="match status" value="1"/>
</dbReference>
<dbReference type="RefSeq" id="WP_146601967.1">
    <property type="nucleotide sequence ID" value="NZ_SJPY01000008.1"/>
</dbReference>
<comment type="subcellular location">
    <subcellularLocation>
        <location evidence="1 9">Cell membrane</location>
        <topology evidence="1 9">Multi-pass membrane protein</topology>
    </subcellularLocation>
</comment>
<evidence type="ECO:0000256" key="9">
    <source>
        <dbReference type="HAMAP-Rule" id="MF_01148"/>
    </source>
</evidence>
<keyword evidence="12" id="KW-1185">Reference proteome</keyword>
<dbReference type="InterPro" id="IPR004563">
    <property type="entry name" value="Apolipo_AcylTrfase"/>
</dbReference>
<dbReference type="Gene3D" id="3.60.110.10">
    <property type="entry name" value="Carbon-nitrogen hydrolase"/>
    <property type="match status" value="1"/>
</dbReference>
<name>A0A5C6DIK3_9BACT</name>
<keyword evidence="4 9" id="KW-0808">Transferase</keyword>
<dbReference type="EMBL" id="SJPY01000008">
    <property type="protein sequence ID" value="TWU36538.1"/>
    <property type="molecule type" value="Genomic_DNA"/>
</dbReference>
<comment type="pathway">
    <text evidence="9">Protein modification; lipoprotein biosynthesis (N-acyl transfer).</text>
</comment>
<evidence type="ECO:0000256" key="3">
    <source>
        <dbReference type="ARBA" id="ARBA00022475"/>
    </source>
</evidence>
<keyword evidence="7 9" id="KW-0472">Membrane</keyword>
<protein>
    <recommendedName>
        <fullName evidence="9">Apolipoprotein N-acyltransferase</fullName>
        <shortName evidence="9">ALP N-acyltransferase</shortName>
        <ecNumber evidence="9">2.3.1.269</ecNumber>
    </recommendedName>
</protein>
<evidence type="ECO:0000256" key="8">
    <source>
        <dbReference type="ARBA" id="ARBA00023315"/>
    </source>
</evidence>
<feature type="transmembrane region" description="Helical" evidence="9">
    <location>
        <begin position="68"/>
        <end position="86"/>
    </location>
</feature>
<dbReference type="AlphaFoldDB" id="A0A5C6DIK3"/>